<keyword evidence="3" id="KW-1185">Reference proteome</keyword>
<organism evidence="2 3">
    <name type="scientific">Oesophagostomum dentatum</name>
    <name type="common">Nodular worm</name>
    <dbReference type="NCBI Taxonomy" id="61180"/>
    <lineage>
        <taxon>Eukaryota</taxon>
        <taxon>Metazoa</taxon>
        <taxon>Ecdysozoa</taxon>
        <taxon>Nematoda</taxon>
        <taxon>Chromadorea</taxon>
        <taxon>Rhabditida</taxon>
        <taxon>Rhabditina</taxon>
        <taxon>Rhabditomorpha</taxon>
        <taxon>Strongyloidea</taxon>
        <taxon>Strongylidae</taxon>
        <taxon>Oesophagostomum</taxon>
    </lineage>
</organism>
<evidence type="ECO:0000313" key="2">
    <source>
        <dbReference type="EMBL" id="KHJ82722.1"/>
    </source>
</evidence>
<protein>
    <submittedName>
        <fullName evidence="2">Uncharacterized protein</fullName>
    </submittedName>
</protein>
<evidence type="ECO:0000256" key="1">
    <source>
        <dbReference type="SAM" id="MobiDB-lite"/>
    </source>
</evidence>
<evidence type="ECO:0000313" key="3">
    <source>
        <dbReference type="Proteomes" id="UP000053660"/>
    </source>
</evidence>
<dbReference type="EMBL" id="KN577557">
    <property type="protein sequence ID" value="KHJ82722.1"/>
    <property type="molecule type" value="Genomic_DNA"/>
</dbReference>
<gene>
    <name evidence="2" type="ORF">OESDEN_17582</name>
</gene>
<accession>A0A0B1SGS4</accession>
<name>A0A0B1SGS4_OESDE</name>
<reference evidence="2 3" key="1">
    <citation type="submission" date="2014-03" db="EMBL/GenBank/DDBJ databases">
        <title>Draft genome of the hookworm Oesophagostomum dentatum.</title>
        <authorList>
            <person name="Mitreva M."/>
        </authorList>
    </citation>
    <scope>NUCLEOTIDE SEQUENCE [LARGE SCALE GENOMIC DNA]</scope>
    <source>
        <strain evidence="2 3">OD-Hann</strain>
    </source>
</reference>
<sequence length="51" mass="5859">MDVSTTQQVDNLDELMNNPELLQQIIDDLPGGEKKDEEGNRRLTKRSNLFV</sequence>
<dbReference type="AlphaFoldDB" id="A0A0B1SGS4"/>
<feature type="region of interest" description="Disordered" evidence="1">
    <location>
        <begin position="28"/>
        <end position="51"/>
    </location>
</feature>
<feature type="compositionally biased region" description="Basic and acidic residues" evidence="1">
    <location>
        <begin position="31"/>
        <end position="41"/>
    </location>
</feature>
<dbReference type="OrthoDB" id="1731724at2759"/>
<dbReference type="Proteomes" id="UP000053660">
    <property type="component" value="Unassembled WGS sequence"/>
</dbReference>
<proteinExistence type="predicted"/>